<evidence type="ECO:0000313" key="2">
    <source>
        <dbReference type="EMBL" id="MDR6845179.1"/>
    </source>
</evidence>
<accession>A0ABU1S4W8</accession>
<protein>
    <submittedName>
        <fullName evidence="2">Outer membrane protein W</fullName>
    </submittedName>
</protein>
<gene>
    <name evidence="2" type="ORF">J2W95_001886</name>
</gene>
<dbReference type="InterPro" id="IPR011250">
    <property type="entry name" value="OMP/PagP_B-barrel"/>
</dbReference>
<dbReference type="Gene3D" id="2.40.160.20">
    <property type="match status" value="1"/>
</dbReference>
<reference evidence="2 3" key="1">
    <citation type="submission" date="2023-07" db="EMBL/GenBank/DDBJ databases">
        <title>Sorghum-associated microbial communities from plants grown in Nebraska, USA.</title>
        <authorList>
            <person name="Schachtman D."/>
        </authorList>
    </citation>
    <scope>NUCLEOTIDE SEQUENCE [LARGE SCALE GENOMIC DNA]</scope>
    <source>
        <strain evidence="2 3">BE124</strain>
    </source>
</reference>
<name>A0ABU1S4W8_9FLAO</name>
<dbReference type="RefSeq" id="WP_310006234.1">
    <property type="nucleotide sequence ID" value="NZ_JAVDTX010000004.1"/>
</dbReference>
<keyword evidence="3" id="KW-1185">Reference proteome</keyword>
<dbReference type="SUPFAM" id="SSF56925">
    <property type="entry name" value="OMPA-like"/>
    <property type="match status" value="1"/>
</dbReference>
<proteinExistence type="predicted"/>
<feature type="signal peptide" evidence="1">
    <location>
        <begin position="1"/>
        <end position="19"/>
    </location>
</feature>
<feature type="chain" id="PRO_5045724590" evidence="1">
    <location>
        <begin position="20"/>
        <end position="174"/>
    </location>
</feature>
<dbReference type="EMBL" id="JAVDTX010000004">
    <property type="protein sequence ID" value="MDR6845179.1"/>
    <property type="molecule type" value="Genomic_DNA"/>
</dbReference>
<sequence>MKKIILMFAIGILSTGAFAQAPLEEGRTQLNAGLGLSGWGVPVYFGLDYGIAKDWTLGGQLSFQTDEDPYHNSNNNNTYYYDNSVVGIGANGNYHFNRILDMPSKFDFYAGASLTYYIWDYDDYGSGAHPDNDALGLGLQVGGRYFFTDKFGINLELGGNTGTSGAKFGVTFKL</sequence>
<comment type="caution">
    <text evidence="2">The sequence shown here is derived from an EMBL/GenBank/DDBJ whole genome shotgun (WGS) entry which is preliminary data.</text>
</comment>
<organism evidence="2 3">
    <name type="scientific">Flavobacterium granuli</name>
    <dbReference type="NCBI Taxonomy" id="280093"/>
    <lineage>
        <taxon>Bacteria</taxon>
        <taxon>Pseudomonadati</taxon>
        <taxon>Bacteroidota</taxon>
        <taxon>Flavobacteriia</taxon>
        <taxon>Flavobacteriales</taxon>
        <taxon>Flavobacteriaceae</taxon>
        <taxon>Flavobacterium</taxon>
    </lineage>
</organism>
<evidence type="ECO:0000256" key="1">
    <source>
        <dbReference type="SAM" id="SignalP"/>
    </source>
</evidence>
<dbReference type="Proteomes" id="UP001261871">
    <property type="component" value="Unassembled WGS sequence"/>
</dbReference>
<keyword evidence="1" id="KW-0732">Signal</keyword>
<evidence type="ECO:0000313" key="3">
    <source>
        <dbReference type="Proteomes" id="UP001261871"/>
    </source>
</evidence>